<sequence>MVSHTTWLIAKTDPLKYIFEKPILIRRIARWQMALPEYDIVYTSQKAIKRSALAEQLAHNPLVDYQPLLHEFLDEHIMLFDELSNLLGNKIGVVLASPKDQCFPFSARLGFDYTNNMAKYEACAMGIMMAIKHQVKKLKVFGNLALVIYQLRVEWEACDAKLIPYHNYVIEMSEHFNKITFHYVSQDKNQMADALATLSSVLQVNKGQEMTI</sequence>
<keyword evidence="3" id="KW-1185">Reference proteome</keyword>
<dbReference type="Proteomes" id="UP000257109">
    <property type="component" value="Unassembled WGS sequence"/>
</dbReference>
<evidence type="ECO:0000313" key="3">
    <source>
        <dbReference type="Proteomes" id="UP000257109"/>
    </source>
</evidence>
<accession>A0A371EMJ1</accession>
<dbReference type="InterPro" id="IPR036397">
    <property type="entry name" value="RNaseH_sf"/>
</dbReference>
<gene>
    <name evidence="2" type="ORF">CR513_54050</name>
</gene>
<protein>
    <recommendedName>
        <fullName evidence="1">RNase H type-1 domain-containing protein</fullName>
    </recommendedName>
</protein>
<evidence type="ECO:0000313" key="2">
    <source>
        <dbReference type="EMBL" id="RDX67119.1"/>
    </source>
</evidence>
<evidence type="ECO:0000259" key="1">
    <source>
        <dbReference type="Pfam" id="PF13456"/>
    </source>
</evidence>
<dbReference type="InterPro" id="IPR012337">
    <property type="entry name" value="RNaseH-like_sf"/>
</dbReference>
<feature type="non-terminal residue" evidence="2">
    <location>
        <position position="1"/>
    </location>
</feature>
<dbReference type="Pfam" id="PF13456">
    <property type="entry name" value="RVT_3"/>
    <property type="match status" value="1"/>
</dbReference>
<comment type="caution">
    <text evidence="2">The sequence shown here is derived from an EMBL/GenBank/DDBJ whole genome shotgun (WGS) entry which is preliminary data.</text>
</comment>
<dbReference type="SUPFAM" id="SSF53098">
    <property type="entry name" value="Ribonuclease H-like"/>
    <property type="match status" value="1"/>
</dbReference>
<dbReference type="OrthoDB" id="2016287at2759"/>
<dbReference type="AlphaFoldDB" id="A0A371EMJ1"/>
<name>A0A371EMJ1_MUCPR</name>
<dbReference type="Gene3D" id="3.30.420.10">
    <property type="entry name" value="Ribonuclease H-like superfamily/Ribonuclease H"/>
    <property type="match status" value="1"/>
</dbReference>
<reference evidence="2" key="1">
    <citation type="submission" date="2018-05" db="EMBL/GenBank/DDBJ databases">
        <title>Draft genome of Mucuna pruriens seed.</title>
        <authorList>
            <person name="Nnadi N.E."/>
            <person name="Vos R."/>
            <person name="Hasami M.H."/>
            <person name="Devisetty U.K."/>
            <person name="Aguiy J.C."/>
        </authorList>
    </citation>
    <scope>NUCLEOTIDE SEQUENCE [LARGE SCALE GENOMIC DNA]</scope>
    <source>
        <strain evidence="2">JCA_2017</strain>
    </source>
</reference>
<dbReference type="PANTHER" id="PTHR48475">
    <property type="entry name" value="RIBONUCLEASE H"/>
    <property type="match status" value="1"/>
</dbReference>
<dbReference type="CDD" id="cd09279">
    <property type="entry name" value="RNase_HI_like"/>
    <property type="match status" value="1"/>
</dbReference>
<proteinExistence type="predicted"/>
<dbReference type="GO" id="GO:0004523">
    <property type="term" value="F:RNA-DNA hybrid ribonuclease activity"/>
    <property type="evidence" value="ECO:0007669"/>
    <property type="project" value="InterPro"/>
</dbReference>
<dbReference type="InterPro" id="IPR002156">
    <property type="entry name" value="RNaseH_domain"/>
</dbReference>
<dbReference type="PANTHER" id="PTHR48475:SF1">
    <property type="entry name" value="RNASE H TYPE-1 DOMAIN-CONTAINING PROTEIN"/>
    <property type="match status" value="1"/>
</dbReference>
<dbReference type="EMBL" id="QJKJ01013129">
    <property type="protein sequence ID" value="RDX67119.1"/>
    <property type="molecule type" value="Genomic_DNA"/>
</dbReference>
<dbReference type="GO" id="GO:0003676">
    <property type="term" value="F:nucleic acid binding"/>
    <property type="evidence" value="ECO:0007669"/>
    <property type="project" value="InterPro"/>
</dbReference>
<organism evidence="2 3">
    <name type="scientific">Mucuna pruriens</name>
    <name type="common">Velvet bean</name>
    <name type="synonym">Dolichos pruriens</name>
    <dbReference type="NCBI Taxonomy" id="157652"/>
    <lineage>
        <taxon>Eukaryota</taxon>
        <taxon>Viridiplantae</taxon>
        <taxon>Streptophyta</taxon>
        <taxon>Embryophyta</taxon>
        <taxon>Tracheophyta</taxon>
        <taxon>Spermatophyta</taxon>
        <taxon>Magnoliopsida</taxon>
        <taxon>eudicotyledons</taxon>
        <taxon>Gunneridae</taxon>
        <taxon>Pentapetalae</taxon>
        <taxon>rosids</taxon>
        <taxon>fabids</taxon>
        <taxon>Fabales</taxon>
        <taxon>Fabaceae</taxon>
        <taxon>Papilionoideae</taxon>
        <taxon>50 kb inversion clade</taxon>
        <taxon>NPAAA clade</taxon>
        <taxon>indigoferoid/millettioid clade</taxon>
        <taxon>Phaseoleae</taxon>
        <taxon>Mucuna</taxon>
    </lineage>
</organism>
<feature type="domain" description="RNase H type-1" evidence="1">
    <location>
        <begin position="90"/>
        <end position="197"/>
    </location>
</feature>